<comment type="similarity">
    <text evidence="9">Belongs to the glycosyltransferase group 1 family.</text>
</comment>
<dbReference type="PANTHER" id="PTHR42755">
    <property type="entry name" value="3-DEOXY-MANNO-OCTULOSONATE CYTIDYLYLTRANSFERASE"/>
    <property type="match status" value="1"/>
</dbReference>
<evidence type="ECO:0000256" key="8">
    <source>
        <dbReference type="PIRSR" id="PIRSR639901-2"/>
    </source>
</evidence>
<comment type="subcellular location">
    <subcellularLocation>
        <location evidence="9">Cell membrane</location>
    </subcellularLocation>
</comment>
<dbReference type="Gene3D" id="3.40.50.11720">
    <property type="entry name" value="3-Deoxy-D-manno-octulosonic-acid transferase, N-terminal domain"/>
    <property type="match status" value="1"/>
</dbReference>
<dbReference type="Gene3D" id="3.40.50.2000">
    <property type="entry name" value="Glycogen Phosphorylase B"/>
    <property type="match status" value="1"/>
</dbReference>
<feature type="site" description="Transition state stabilizer" evidence="8">
    <location>
        <position position="209"/>
    </location>
</feature>
<dbReference type="RefSeq" id="WP_095414729.1">
    <property type="nucleotide sequence ID" value="NZ_CP018477.1"/>
</dbReference>
<dbReference type="UniPathway" id="UPA00958"/>
<feature type="domain" description="3-deoxy-D-manno-octulosonic-acid transferase N-terminal" evidence="10">
    <location>
        <begin position="45"/>
        <end position="211"/>
    </location>
</feature>
<evidence type="ECO:0000256" key="7">
    <source>
        <dbReference type="PIRSR" id="PIRSR639901-1"/>
    </source>
</evidence>
<dbReference type="GO" id="GO:0005886">
    <property type="term" value="C:plasma membrane"/>
    <property type="evidence" value="ECO:0007669"/>
    <property type="project" value="UniProtKB-SubCell"/>
</dbReference>
<dbReference type="Proteomes" id="UP000215086">
    <property type="component" value="Chromosome"/>
</dbReference>
<keyword evidence="9" id="KW-0448">Lipopolysaccharide biosynthesis</keyword>
<gene>
    <name evidence="11" type="ORF">THTE_1789</name>
</gene>
<comment type="pathway">
    <text evidence="1 9">Bacterial outer membrane biogenesis; LPS core biosynthesis.</text>
</comment>
<sequence>MISFMDLAYLAGLGLLSPIWVWRLLRHPQKYRQGWRAKLWGDVPPRENAQPCLWFHAVSVGEVNLLRPLLVEVQRRLPHVDIRLSTTTRSGFEVANKKYAELAPFFTPFDWSWAVRRAVERIHPSVLVLTELEIWPQLIAEAKNAGARVAVVNGRLSDRSFRGYRAAMPFLRSTFQKLDTVAAQDQRTAKRFIALGVPPDRVFVTGSLKFDGAECDRGNPHTQSLRELARIARDETVFLAGSTQEGEEAAALEVFRRLAPTFPHLRLILVPRHPERFDSVAELLRASGLPWLRRSELAPDRSLPVHWPHGQQTEAEPAFDRRSHLHISSGSPRSCSLRPIILVDTVGELSAWWGLADIAFVGGSFGNRGGQNMLEPAGYGAAVSFGPNTWNFRDIVKSLLEAEAAVVVHDARELEAFVRRCLEDPTYANELGQRAQNLVLSHRGATTKTFEILRRLLFAEEKEAGFTLRRSA</sequence>
<evidence type="ECO:0000256" key="4">
    <source>
        <dbReference type="ARBA" id="ARBA00022679"/>
    </source>
</evidence>
<protein>
    <recommendedName>
        <fullName evidence="3 9">3-deoxy-D-manno-octulosonic acid transferase</fullName>
        <shortName evidence="9">Kdo transferase</shortName>
        <ecNumber evidence="2 9">2.4.99.12</ecNumber>
    </recommendedName>
    <alternativeName>
        <fullName evidence="5 9">Lipid IV(A) 3-deoxy-D-manno-octulosonic acid transferase</fullName>
    </alternativeName>
</protein>
<keyword evidence="12" id="KW-1185">Reference proteome</keyword>
<evidence type="ECO:0000256" key="6">
    <source>
        <dbReference type="ARBA" id="ARBA00049183"/>
    </source>
</evidence>
<dbReference type="InterPro" id="IPR039901">
    <property type="entry name" value="Kdotransferase"/>
</dbReference>
<dbReference type="EC" id="2.4.99.12" evidence="2 9"/>
<dbReference type="KEGG" id="ttf:THTE_1789"/>
<comment type="catalytic activity">
    <reaction evidence="6 9">
        <text>lipid IVA (E. coli) + CMP-3-deoxy-beta-D-manno-octulosonate = alpha-Kdo-(2-&gt;6)-lipid IVA (E. coli) + CMP + H(+)</text>
        <dbReference type="Rhea" id="RHEA:28066"/>
        <dbReference type="ChEBI" id="CHEBI:15378"/>
        <dbReference type="ChEBI" id="CHEBI:58603"/>
        <dbReference type="ChEBI" id="CHEBI:60364"/>
        <dbReference type="ChEBI" id="CHEBI:60377"/>
        <dbReference type="ChEBI" id="CHEBI:85987"/>
        <dbReference type="EC" id="2.4.99.12"/>
    </reaction>
</comment>
<feature type="active site" description="Proton acceptor" evidence="7">
    <location>
        <position position="62"/>
    </location>
</feature>
<evidence type="ECO:0000313" key="11">
    <source>
        <dbReference type="EMBL" id="ASV74391.1"/>
    </source>
</evidence>
<keyword evidence="9" id="KW-1003">Cell membrane</keyword>
<proteinExistence type="inferred from homology"/>
<keyword evidence="9" id="KW-0472">Membrane</keyword>
<dbReference type="OrthoDB" id="9789797at2"/>
<dbReference type="InterPro" id="IPR007507">
    <property type="entry name" value="Glycos_transf_N"/>
</dbReference>
<accession>A0A286REL3</accession>
<evidence type="ECO:0000256" key="9">
    <source>
        <dbReference type="RuleBase" id="RU365103"/>
    </source>
</evidence>
<dbReference type="GO" id="GO:0043842">
    <property type="term" value="F:Kdo transferase activity"/>
    <property type="evidence" value="ECO:0007669"/>
    <property type="project" value="UniProtKB-EC"/>
</dbReference>
<comment type="function">
    <text evidence="9">Involved in lipopolysaccharide (LPS) biosynthesis. Catalyzes the transfer of 3-deoxy-D-manno-octulosonate (Kdo) residue(s) from CMP-Kdo to lipid IV(A), the tetraacyldisaccharide-1,4'-bisphosphate precursor of lipid A.</text>
</comment>
<reference evidence="11 12" key="1">
    <citation type="journal article" name="Front. Microbiol.">
        <title>Sugar Metabolism of the First Thermophilic Planctomycete Thermogutta terrifontis: Comparative Genomic and Transcriptomic Approaches.</title>
        <authorList>
            <person name="Elcheninov A.G."/>
            <person name="Menzel P."/>
            <person name="Gudbergsdottir S.R."/>
            <person name="Slesarev A.I."/>
            <person name="Kadnikov V.V."/>
            <person name="Krogh A."/>
            <person name="Bonch-Osmolovskaya E.A."/>
            <person name="Peng X."/>
            <person name="Kublanov I.V."/>
        </authorList>
    </citation>
    <scope>NUCLEOTIDE SEQUENCE [LARGE SCALE GENOMIC DNA]</scope>
    <source>
        <strain evidence="11 12">R1</strain>
    </source>
</reference>
<evidence type="ECO:0000256" key="3">
    <source>
        <dbReference type="ARBA" id="ARBA00019077"/>
    </source>
</evidence>
<feature type="site" description="Transition state stabilizer" evidence="8">
    <location>
        <position position="131"/>
    </location>
</feature>
<organism evidence="11 12">
    <name type="scientific">Thermogutta terrifontis</name>
    <dbReference type="NCBI Taxonomy" id="1331910"/>
    <lineage>
        <taxon>Bacteria</taxon>
        <taxon>Pseudomonadati</taxon>
        <taxon>Planctomycetota</taxon>
        <taxon>Planctomycetia</taxon>
        <taxon>Pirellulales</taxon>
        <taxon>Thermoguttaceae</taxon>
        <taxon>Thermogutta</taxon>
    </lineage>
</organism>
<dbReference type="AlphaFoldDB" id="A0A286REL3"/>
<evidence type="ECO:0000256" key="5">
    <source>
        <dbReference type="ARBA" id="ARBA00031445"/>
    </source>
</evidence>
<dbReference type="GO" id="GO:0009244">
    <property type="term" value="P:lipopolysaccharide core region biosynthetic process"/>
    <property type="evidence" value="ECO:0007669"/>
    <property type="project" value="UniProtKB-UniRule"/>
</dbReference>
<keyword evidence="4 9" id="KW-0808">Transferase</keyword>
<name>A0A286REL3_9BACT</name>
<evidence type="ECO:0000313" key="12">
    <source>
        <dbReference type="Proteomes" id="UP000215086"/>
    </source>
</evidence>
<dbReference type="InterPro" id="IPR038107">
    <property type="entry name" value="Glycos_transf_N_sf"/>
</dbReference>
<evidence type="ECO:0000256" key="2">
    <source>
        <dbReference type="ARBA" id="ARBA00012621"/>
    </source>
</evidence>
<dbReference type="GO" id="GO:0009245">
    <property type="term" value="P:lipid A biosynthetic process"/>
    <property type="evidence" value="ECO:0007669"/>
    <property type="project" value="TreeGrafter"/>
</dbReference>
<dbReference type="PANTHER" id="PTHR42755:SF1">
    <property type="entry name" value="3-DEOXY-D-MANNO-OCTULOSONIC ACID TRANSFERASE, MITOCHONDRIAL-RELATED"/>
    <property type="match status" value="1"/>
</dbReference>
<dbReference type="SUPFAM" id="SSF53756">
    <property type="entry name" value="UDP-Glycosyltransferase/glycogen phosphorylase"/>
    <property type="match status" value="1"/>
</dbReference>
<evidence type="ECO:0000256" key="1">
    <source>
        <dbReference type="ARBA" id="ARBA00004713"/>
    </source>
</evidence>
<dbReference type="Pfam" id="PF04413">
    <property type="entry name" value="Glycos_transf_N"/>
    <property type="match status" value="1"/>
</dbReference>
<evidence type="ECO:0000259" key="10">
    <source>
        <dbReference type="Pfam" id="PF04413"/>
    </source>
</evidence>
<dbReference type="EMBL" id="CP018477">
    <property type="protein sequence ID" value="ASV74391.1"/>
    <property type="molecule type" value="Genomic_DNA"/>
</dbReference>